<dbReference type="EMBL" id="ACGJ01000166">
    <property type="protein sequence ID" value="EET02571.1"/>
    <property type="molecule type" value="Genomic_DNA"/>
</dbReference>
<keyword evidence="1" id="KW-0175">Coiled coil</keyword>
<accession>C6LN42</accession>
<name>C6LN42_GIAIB</name>
<dbReference type="VEuPathDB" id="GiardiaDB:GL50581_142"/>
<sequence>MDYSGGLLDLLIGFLEGKVTKEEYRLSCAAICTGLRSGVFLYSGKEYSSFIADVQESRCFAALQQQYTYLNERILTLSEKFAKAYPPETCDSIRESYYSMNNELQDTENKFKDHRDNINTLNSLREEVKKSIKDFEDTANRLSKTFFHSLNNDAANWRGRDWNKRYSDKPSVNTGRRRKFSQRRGASTE</sequence>
<dbReference type="AlphaFoldDB" id="C6LN42"/>
<comment type="caution">
    <text evidence="3">The sequence shown here is derived from an EMBL/GenBank/DDBJ whole genome shotgun (WGS) entry which is preliminary data.</text>
</comment>
<evidence type="ECO:0000256" key="2">
    <source>
        <dbReference type="SAM" id="MobiDB-lite"/>
    </source>
</evidence>
<dbReference type="OrthoDB" id="10250579at2759"/>
<evidence type="ECO:0000313" key="4">
    <source>
        <dbReference type="Proteomes" id="UP000002488"/>
    </source>
</evidence>
<evidence type="ECO:0000256" key="1">
    <source>
        <dbReference type="SAM" id="Coils"/>
    </source>
</evidence>
<dbReference type="Proteomes" id="UP000002488">
    <property type="component" value="Unassembled WGS sequence"/>
</dbReference>
<feature type="coiled-coil region" evidence="1">
    <location>
        <begin position="104"/>
        <end position="145"/>
    </location>
</feature>
<gene>
    <name evidence="3" type="ORF">GL50581_142</name>
</gene>
<reference evidence="3 4" key="1">
    <citation type="journal article" date="2009" name="PLoS Pathog.">
        <title>Draft genome sequencing of giardia intestinalis assemblage B isolate GS: is human giardiasis caused by two different species?</title>
        <authorList>
            <person name="Franzen O."/>
            <person name="Jerlstrom-Hultqvist J."/>
            <person name="Castro E."/>
            <person name="Sherwood E."/>
            <person name="Ankarklev J."/>
            <person name="Reiner D.S."/>
            <person name="Palm D."/>
            <person name="Andersson J.O."/>
            <person name="Andersson B."/>
            <person name="Svard S.G."/>
        </authorList>
    </citation>
    <scope>NUCLEOTIDE SEQUENCE [LARGE SCALE GENOMIC DNA]</scope>
    <source>
        <strain evidence="4">ATCC 50581 / GS clone H7</strain>
    </source>
</reference>
<feature type="region of interest" description="Disordered" evidence="2">
    <location>
        <begin position="161"/>
        <end position="189"/>
    </location>
</feature>
<evidence type="ECO:0000313" key="3">
    <source>
        <dbReference type="EMBL" id="EET02571.1"/>
    </source>
</evidence>
<organism evidence="3 4">
    <name type="scientific">Giardia intestinalis (strain ATCC 50581 / GS clone H7)</name>
    <name type="common">Giardia lamblia</name>
    <dbReference type="NCBI Taxonomy" id="598745"/>
    <lineage>
        <taxon>Eukaryota</taxon>
        <taxon>Metamonada</taxon>
        <taxon>Diplomonadida</taxon>
        <taxon>Hexamitidae</taxon>
        <taxon>Giardiinae</taxon>
        <taxon>Giardia</taxon>
    </lineage>
</organism>
<proteinExistence type="predicted"/>
<protein>
    <submittedName>
        <fullName evidence="3">Uncharacterized protein</fullName>
    </submittedName>
</protein>
<dbReference type="OMA" id="IRESYYS"/>